<dbReference type="InterPro" id="IPR013196">
    <property type="entry name" value="HTH_11"/>
</dbReference>
<dbReference type="EMBL" id="OBEH01000003">
    <property type="protein sequence ID" value="SNZ00597.1"/>
    <property type="molecule type" value="Genomic_DNA"/>
</dbReference>
<dbReference type="PANTHER" id="PTHR34580">
    <property type="match status" value="1"/>
</dbReference>
<evidence type="ECO:0000256" key="1">
    <source>
        <dbReference type="ARBA" id="ARBA00023015"/>
    </source>
</evidence>
<dbReference type="AlphaFoldDB" id="A0A285MVM9"/>
<dbReference type="GO" id="GO:0003700">
    <property type="term" value="F:DNA-binding transcription factor activity"/>
    <property type="evidence" value="ECO:0007669"/>
    <property type="project" value="InterPro"/>
</dbReference>
<protein>
    <submittedName>
        <fullName evidence="4">Predicted DNA-binding transcriptional regulator YafY, contains an HTH and WYL domains</fullName>
    </submittedName>
</protein>
<evidence type="ECO:0000313" key="5">
    <source>
        <dbReference type="Proteomes" id="UP000219048"/>
    </source>
</evidence>
<name>A0A285MVM9_9FLAO</name>
<dbReference type="OrthoDB" id="9815009at2"/>
<dbReference type="SMART" id="SM00420">
    <property type="entry name" value="HTH_DEOR"/>
    <property type="match status" value="1"/>
</dbReference>
<dbReference type="PROSITE" id="PS52050">
    <property type="entry name" value="WYL"/>
    <property type="match status" value="1"/>
</dbReference>
<dbReference type="InterPro" id="IPR051534">
    <property type="entry name" value="CBASS_pafABC_assoc_protein"/>
</dbReference>
<accession>A0A285MVM9</accession>
<organism evidence="4 5">
    <name type="scientific">Flagellimonas pacifica</name>
    <dbReference type="NCBI Taxonomy" id="1247520"/>
    <lineage>
        <taxon>Bacteria</taxon>
        <taxon>Pseudomonadati</taxon>
        <taxon>Bacteroidota</taxon>
        <taxon>Flavobacteriia</taxon>
        <taxon>Flavobacteriales</taxon>
        <taxon>Flavobacteriaceae</taxon>
        <taxon>Flagellimonas</taxon>
    </lineage>
</organism>
<dbReference type="Pfam" id="PF08279">
    <property type="entry name" value="HTH_11"/>
    <property type="match status" value="1"/>
</dbReference>
<dbReference type="Gene3D" id="1.10.10.10">
    <property type="entry name" value="Winged helix-like DNA-binding domain superfamily/Winged helix DNA-binding domain"/>
    <property type="match status" value="1"/>
</dbReference>
<evidence type="ECO:0000259" key="3">
    <source>
        <dbReference type="PROSITE" id="PS51000"/>
    </source>
</evidence>
<dbReference type="InterPro" id="IPR036390">
    <property type="entry name" value="WH_DNA-bd_sf"/>
</dbReference>
<dbReference type="InterPro" id="IPR026881">
    <property type="entry name" value="WYL_dom"/>
</dbReference>
<sequence>MAYSNNMSRLARLTSILLKLQSKPFVSVNDLAEQFEVSKRTIYRDLDSLEQSGTPIIPIAGKGYSLMEGYNIPPVMFTESEANAILFGQKIIAKTKDESLVNEFNKATDKIKSVLLNIQKEKTDFLANRTIIGKNLKEERTSNYLSEIQKALTNFQLLKIEYKKKDTKTTTSREIEPFAIYYNPSENWILIAWCRLRKDYRNFRIDRIQKLSNEWQQFTPHEMPLEEYVEIQKKKIF</sequence>
<dbReference type="PANTHER" id="PTHR34580:SF1">
    <property type="entry name" value="PROTEIN PAFC"/>
    <property type="match status" value="1"/>
</dbReference>
<evidence type="ECO:0000313" key="4">
    <source>
        <dbReference type="EMBL" id="SNZ00597.1"/>
    </source>
</evidence>
<gene>
    <name evidence="4" type="ORF">SAMN06265377_2421</name>
</gene>
<keyword evidence="4" id="KW-0238">DNA-binding</keyword>
<dbReference type="InterPro" id="IPR036388">
    <property type="entry name" value="WH-like_DNA-bd_sf"/>
</dbReference>
<proteinExistence type="predicted"/>
<feature type="domain" description="HTH deoR-type" evidence="3">
    <location>
        <begin position="9"/>
        <end position="64"/>
    </location>
</feature>
<dbReference type="InterPro" id="IPR001034">
    <property type="entry name" value="DeoR_HTH"/>
</dbReference>
<keyword evidence="1" id="KW-0805">Transcription regulation</keyword>
<keyword evidence="2" id="KW-0804">Transcription</keyword>
<dbReference type="PROSITE" id="PS51000">
    <property type="entry name" value="HTH_DEOR_2"/>
    <property type="match status" value="1"/>
</dbReference>
<dbReference type="Pfam" id="PF13280">
    <property type="entry name" value="WYL"/>
    <property type="match status" value="1"/>
</dbReference>
<dbReference type="GO" id="GO:0003677">
    <property type="term" value="F:DNA binding"/>
    <property type="evidence" value="ECO:0007669"/>
    <property type="project" value="UniProtKB-KW"/>
</dbReference>
<dbReference type="SUPFAM" id="SSF46785">
    <property type="entry name" value="Winged helix' DNA-binding domain"/>
    <property type="match status" value="1"/>
</dbReference>
<evidence type="ECO:0000256" key="2">
    <source>
        <dbReference type="ARBA" id="ARBA00023163"/>
    </source>
</evidence>
<reference evidence="5" key="1">
    <citation type="submission" date="2017-09" db="EMBL/GenBank/DDBJ databases">
        <authorList>
            <person name="Varghese N."/>
            <person name="Submissions S."/>
        </authorList>
    </citation>
    <scope>NUCLEOTIDE SEQUENCE [LARGE SCALE GENOMIC DNA]</scope>
    <source>
        <strain evidence="5">DSM 25885</strain>
    </source>
</reference>
<keyword evidence="5" id="KW-1185">Reference proteome</keyword>
<dbReference type="Proteomes" id="UP000219048">
    <property type="component" value="Unassembled WGS sequence"/>
</dbReference>